<keyword evidence="1" id="KW-0802">TPR repeat</keyword>
<dbReference type="InterPro" id="IPR019734">
    <property type="entry name" value="TPR_rpt"/>
</dbReference>
<dbReference type="Proteomes" id="UP001443914">
    <property type="component" value="Unassembled WGS sequence"/>
</dbReference>
<dbReference type="Gene3D" id="1.25.40.10">
    <property type="entry name" value="Tetratricopeptide repeat domain"/>
    <property type="match status" value="4"/>
</dbReference>
<gene>
    <name evidence="2" type="ORF">RND81_02G052900</name>
</gene>
<dbReference type="SUPFAM" id="SSF48452">
    <property type="entry name" value="TPR-like"/>
    <property type="match status" value="1"/>
</dbReference>
<dbReference type="Pfam" id="PF13432">
    <property type="entry name" value="TPR_16"/>
    <property type="match status" value="1"/>
</dbReference>
<dbReference type="EMBL" id="JBDFQZ010000002">
    <property type="protein sequence ID" value="KAK9748369.1"/>
    <property type="molecule type" value="Genomic_DNA"/>
</dbReference>
<dbReference type="InterPro" id="IPR011990">
    <property type="entry name" value="TPR-like_helical_dom_sf"/>
</dbReference>
<dbReference type="EMBL" id="JBDFQZ010000002">
    <property type="protein sequence ID" value="KAK9748372.1"/>
    <property type="molecule type" value="Genomic_DNA"/>
</dbReference>
<dbReference type="EMBL" id="JBDFQZ010000002">
    <property type="protein sequence ID" value="KAK9748371.1"/>
    <property type="molecule type" value="Genomic_DNA"/>
</dbReference>
<dbReference type="EMBL" id="JBDFQZ010000002">
    <property type="protein sequence ID" value="KAK9748374.1"/>
    <property type="molecule type" value="Genomic_DNA"/>
</dbReference>
<dbReference type="AlphaFoldDB" id="A0AAW1MKQ6"/>
<protein>
    <submittedName>
        <fullName evidence="2">Uncharacterized protein</fullName>
    </submittedName>
</protein>
<dbReference type="EMBL" id="JBDFQZ010000002">
    <property type="protein sequence ID" value="KAK9748370.1"/>
    <property type="molecule type" value="Genomic_DNA"/>
</dbReference>
<sequence length="720" mass="80141">MLCACSGEQFKYEEPAPRSSESLSTRDFSLGGLLSRTGDSKSVSSRTAGDLGSKYEDAHVDEVESTLKEALSLNYEEARALLGRIEYQKGNIDAALQLFQGIDIKGLSPRMISAISERTRQRKLRSKGDVSLAGVMSWHSVSLLLEAILLKAKVLEQLGNIAEAAKECEIILDTVEAALPNGMPTRIGQDNKMQEVFHKALELLPELWKKSGLLDKAIMAYRRAVVKPWNLDSHRLARVQKDLAFVLLYGGVEVGLPPELQIWGSMTPRNNLEESLLLLSILLRKAVHKEIEFDPEIMDHLSFGLSMCGGFEFLALHMEQVLPGIYNRVERWYILALCYSAAGHNETALGLVRKITGPSESRHEPHVPSLLLGAKLCAENKKLAHEGIRYCHRIIEVSSDGNKHFMTQAQTFLGICYSNAARSSTLNSEREIYQKESLKSLNNAATLIENEDPFLIFSLGLENFAQRNLDASFRYTKLYSNMVAGSCLRGWKLLALIASAQKQFEDAEELVDIALDETSGMDQLEFVRLKSIIQIAQDHPKQAIENCALVLAQIQAAKKHKTCNLSQEVTQITRLETEAWQDLSNLYTRLKSWKDSEICVEKAKSIDLYNPQTWHSEGMLSKARAQHKKALISFLVSLSIDPDHVHSLVSIAKVLMENGGSCRPIAKSLLMNALQIEPTNHEAWLSLGLILKKEGLISQAADCFQAAFELNSTAPVLSVL</sequence>
<name>A0AAW1MKQ6_SAPOF</name>
<dbReference type="SMART" id="SM00028">
    <property type="entry name" value="TPR"/>
    <property type="match status" value="5"/>
</dbReference>
<proteinExistence type="predicted"/>
<dbReference type="InterPro" id="IPR043376">
    <property type="entry name" value="NPG1-like"/>
</dbReference>
<reference evidence="2 3" key="1">
    <citation type="submission" date="2024-03" db="EMBL/GenBank/DDBJ databases">
        <title>WGS assembly of Saponaria officinalis var. Norfolk2.</title>
        <authorList>
            <person name="Jenkins J."/>
            <person name="Shu S."/>
            <person name="Grimwood J."/>
            <person name="Barry K."/>
            <person name="Goodstein D."/>
            <person name="Schmutz J."/>
            <person name="Leebens-Mack J."/>
            <person name="Osbourn A."/>
        </authorList>
    </citation>
    <scope>NUCLEOTIDE SEQUENCE [LARGE SCALE GENOMIC DNA]</scope>
    <source>
        <strain evidence="3">cv. Norfolk2</strain>
        <strain evidence="2">JIC</strain>
        <tissue evidence="2">Leaf</tissue>
    </source>
</reference>
<evidence type="ECO:0000313" key="2">
    <source>
        <dbReference type="EMBL" id="KAK9748370.1"/>
    </source>
</evidence>
<dbReference type="Pfam" id="PF13181">
    <property type="entry name" value="TPR_8"/>
    <property type="match status" value="1"/>
</dbReference>
<dbReference type="PROSITE" id="PS50005">
    <property type="entry name" value="TPR"/>
    <property type="match status" value="1"/>
</dbReference>
<evidence type="ECO:0000313" key="3">
    <source>
        <dbReference type="Proteomes" id="UP001443914"/>
    </source>
</evidence>
<dbReference type="PANTHER" id="PTHR44102">
    <property type="entry name" value="PROTEIN NPG1"/>
    <property type="match status" value="1"/>
</dbReference>
<feature type="repeat" description="TPR" evidence="1">
    <location>
        <begin position="681"/>
        <end position="714"/>
    </location>
</feature>
<evidence type="ECO:0000256" key="1">
    <source>
        <dbReference type="PROSITE-ProRule" id="PRU00339"/>
    </source>
</evidence>
<accession>A0AAW1MKQ6</accession>
<dbReference type="EMBL" id="JBDFQZ010000002">
    <property type="protein sequence ID" value="KAK9748373.1"/>
    <property type="molecule type" value="Genomic_DNA"/>
</dbReference>
<organism evidence="2 3">
    <name type="scientific">Saponaria officinalis</name>
    <name type="common">Common soapwort</name>
    <name type="synonym">Lychnis saponaria</name>
    <dbReference type="NCBI Taxonomy" id="3572"/>
    <lineage>
        <taxon>Eukaryota</taxon>
        <taxon>Viridiplantae</taxon>
        <taxon>Streptophyta</taxon>
        <taxon>Embryophyta</taxon>
        <taxon>Tracheophyta</taxon>
        <taxon>Spermatophyta</taxon>
        <taxon>Magnoliopsida</taxon>
        <taxon>eudicotyledons</taxon>
        <taxon>Gunneridae</taxon>
        <taxon>Pentapetalae</taxon>
        <taxon>Caryophyllales</taxon>
        <taxon>Caryophyllaceae</taxon>
        <taxon>Caryophylleae</taxon>
        <taxon>Saponaria</taxon>
    </lineage>
</organism>
<dbReference type="PANTHER" id="PTHR44102:SF4">
    <property type="entry name" value="PROTEIN NPGR1"/>
    <property type="match status" value="1"/>
</dbReference>
<comment type="caution">
    <text evidence="2">The sequence shown here is derived from an EMBL/GenBank/DDBJ whole genome shotgun (WGS) entry which is preliminary data.</text>
</comment>
<keyword evidence="3" id="KW-1185">Reference proteome</keyword>